<evidence type="ECO:0000313" key="2">
    <source>
        <dbReference type="Proteomes" id="UP000051445"/>
    </source>
</evidence>
<accession>A0A0R1PCR0</accession>
<dbReference type="RefSeq" id="WP_057751502.1">
    <property type="nucleotide sequence ID" value="NZ_AZER01000016.1"/>
</dbReference>
<evidence type="ECO:0000313" key="1">
    <source>
        <dbReference type="EMBL" id="KRL27354.1"/>
    </source>
</evidence>
<gene>
    <name evidence="1" type="ORF">FD27_GL001111</name>
</gene>
<sequence length="69" mass="8249">MGLFSSREDKIKKLDEQLKDFDDEYMYKKLLNWLEQNADNSSTDFDQLAIAYILHHDLQEIKQAIENLK</sequence>
<organism evidence="1 2">
    <name type="scientific">Limosilactobacillus frumenti DSM 13145</name>
    <dbReference type="NCBI Taxonomy" id="1423746"/>
    <lineage>
        <taxon>Bacteria</taxon>
        <taxon>Bacillati</taxon>
        <taxon>Bacillota</taxon>
        <taxon>Bacilli</taxon>
        <taxon>Lactobacillales</taxon>
        <taxon>Lactobacillaceae</taxon>
        <taxon>Limosilactobacillus</taxon>
    </lineage>
</organism>
<dbReference type="OrthoDB" id="9961466at2"/>
<keyword evidence="2" id="KW-1185">Reference proteome</keyword>
<dbReference type="AlphaFoldDB" id="A0A0R1PCR0"/>
<dbReference type="Proteomes" id="UP000051445">
    <property type="component" value="Unassembled WGS sequence"/>
</dbReference>
<dbReference type="EMBL" id="AZER01000016">
    <property type="protein sequence ID" value="KRL27354.1"/>
    <property type="molecule type" value="Genomic_DNA"/>
</dbReference>
<dbReference type="PATRIC" id="fig|1423746.3.peg.1133"/>
<dbReference type="STRING" id="1423746.FD27_GL001111"/>
<proteinExistence type="predicted"/>
<name>A0A0R1PCR0_9LACO</name>
<protein>
    <submittedName>
        <fullName evidence="1">Uncharacterized protein</fullName>
    </submittedName>
</protein>
<comment type="caution">
    <text evidence="1">The sequence shown here is derived from an EMBL/GenBank/DDBJ whole genome shotgun (WGS) entry which is preliminary data.</text>
</comment>
<reference evidence="1 2" key="1">
    <citation type="journal article" date="2015" name="Genome Announc.">
        <title>Expanding the biotechnology potential of lactobacilli through comparative genomics of 213 strains and associated genera.</title>
        <authorList>
            <person name="Sun Z."/>
            <person name="Harris H.M."/>
            <person name="McCann A."/>
            <person name="Guo C."/>
            <person name="Argimon S."/>
            <person name="Zhang W."/>
            <person name="Yang X."/>
            <person name="Jeffery I.B."/>
            <person name="Cooney J.C."/>
            <person name="Kagawa T.F."/>
            <person name="Liu W."/>
            <person name="Song Y."/>
            <person name="Salvetti E."/>
            <person name="Wrobel A."/>
            <person name="Rasinkangas P."/>
            <person name="Parkhill J."/>
            <person name="Rea M.C."/>
            <person name="O'Sullivan O."/>
            <person name="Ritari J."/>
            <person name="Douillard F.P."/>
            <person name="Paul Ross R."/>
            <person name="Yang R."/>
            <person name="Briner A.E."/>
            <person name="Felis G.E."/>
            <person name="de Vos W.M."/>
            <person name="Barrangou R."/>
            <person name="Klaenhammer T.R."/>
            <person name="Caufield P.W."/>
            <person name="Cui Y."/>
            <person name="Zhang H."/>
            <person name="O'Toole P.W."/>
        </authorList>
    </citation>
    <scope>NUCLEOTIDE SEQUENCE [LARGE SCALE GENOMIC DNA]</scope>
    <source>
        <strain evidence="1 2">DSM 13145</strain>
    </source>
</reference>